<dbReference type="Pfam" id="PF05056">
    <property type="entry name" value="DUF674"/>
    <property type="match status" value="1"/>
</dbReference>
<dbReference type="InParanoid" id="A0A7N2MD45"/>
<reference evidence="1" key="2">
    <citation type="submission" date="2021-01" db="UniProtKB">
        <authorList>
            <consortium name="EnsemblPlants"/>
        </authorList>
    </citation>
    <scope>IDENTIFICATION</scope>
</reference>
<dbReference type="EMBL" id="LRBV02000008">
    <property type="status" value="NOT_ANNOTATED_CDS"/>
    <property type="molecule type" value="Genomic_DNA"/>
</dbReference>
<organism evidence="1 2">
    <name type="scientific">Quercus lobata</name>
    <name type="common">Valley oak</name>
    <dbReference type="NCBI Taxonomy" id="97700"/>
    <lineage>
        <taxon>Eukaryota</taxon>
        <taxon>Viridiplantae</taxon>
        <taxon>Streptophyta</taxon>
        <taxon>Embryophyta</taxon>
        <taxon>Tracheophyta</taxon>
        <taxon>Spermatophyta</taxon>
        <taxon>Magnoliopsida</taxon>
        <taxon>eudicotyledons</taxon>
        <taxon>Gunneridae</taxon>
        <taxon>Pentapetalae</taxon>
        <taxon>rosids</taxon>
        <taxon>fabids</taxon>
        <taxon>Fagales</taxon>
        <taxon>Fagaceae</taxon>
        <taxon>Quercus</taxon>
    </lineage>
</organism>
<dbReference type="Gramene" id="QL08p058227:mrna">
    <property type="protein sequence ID" value="QL08p058227:mrna"/>
    <property type="gene ID" value="QL08p058227"/>
</dbReference>
<accession>A0A7N2MD45</accession>
<evidence type="ECO:0000313" key="1">
    <source>
        <dbReference type="EnsemblPlants" id="QL08p058227:mrna"/>
    </source>
</evidence>
<evidence type="ECO:0000313" key="2">
    <source>
        <dbReference type="Proteomes" id="UP000594261"/>
    </source>
</evidence>
<dbReference type="Proteomes" id="UP000594261">
    <property type="component" value="Chromosome 8"/>
</dbReference>
<dbReference type="AlphaFoldDB" id="A0A7N2MD45"/>
<evidence type="ECO:0008006" key="3">
    <source>
        <dbReference type="Google" id="ProtNLM"/>
    </source>
</evidence>
<dbReference type="InterPro" id="IPR007750">
    <property type="entry name" value="DUF674"/>
</dbReference>
<protein>
    <recommendedName>
        <fullName evidence="3">DUF674 domain-containing protein</fullName>
    </recommendedName>
</protein>
<proteinExistence type="predicted"/>
<keyword evidence="2" id="KW-1185">Reference proteome</keyword>
<dbReference type="PANTHER" id="PTHR33103">
    <property type="entry name" value="OS01G0153900 PROTEIN"/>
    <property type="match status" value="1"/>
</dbReference>
<dbReference type="EnsemblPlants" id="QL08p058227:mrna">
    <property type="protein sequence ID" value="QL08p058227:mrna"/>
    <property type="gene ID" value="QL08p058227"/>
</dbReference>
<name>A0A7N2MD45_QUELO</name>
<sequence length="91" mass="10123">MGDYVKDKVTYMVMDDLAVKPFSTTSLTTLLNKLNVKDIGALEEKVVDLGMEEVVKLLKASLLTKSSILIDAFLPILKEEVNCQQEVEGNF</sequence>
<dbReference type="PANTHER" id="PTHR33103:SF114">
    <property type="entry name" value="DUF674 DOMAIN-CONTAINING PROTEIN"/>
    <property type="match status" value="1"/>
</dbReference>
<reference evidence="1 2" key="1">
    <citation type="journal article" date="2016" name="G3 (Bethesda)">
        <title>First Draft Assembly and Annotation of the Genome of a California Endemic Oak Quercus lobata Nee (Fagaceae).</title>
        <authorList>
            <person name="Sork V.L."/>
            <person name="Fitz-Gibbon S.T."/>
            <person name="Puiu D."/>
            <person name="Crepeau M."/>
            <person name="Gugger P.F."/>
            <person name="Sherman R."/>
            <person name="Stevens K."/>
            <person name="Langley C.H."/>
            <person name="Pellegrini M."/>
            <person name="Salzberg S.L."/>
        </authorList>
    </citation>
    <scope>NUCLEOTIDE SEQUENCE [LARGE SCALE GENOMIC DNA]</scope>
    <source>
        <strain evidence="1 2">cv. SW786</strain>
    </source>
</reference>